<dbReference type="HOGENOM" id="CLU_151785_1_0_9"/>
<proteinExistence type="inferred from homology"/>
<reference evidence="2 3" key="1">
    <citation type="journal article" date="2015" name="J. Biotechnol.">
        <title>Complete genome sequence of a malodorant-producing acetogen, Clostridium scatologenes ATCC 25775(T).</title>
        <authorList>
            <person name="Zhu Z."/>
            <person name="Guo T."/>
            <person name="Zheng H."/>
            <person name="Song T."/>
            <person name="Ouyang P."/>
            <person name="Xie J."/>
        </authorList>
    </citation>
    <scope>NUCLEOTIDE SEQUENCE [LARGE SCALE GENOMIC DNA]</scope>
    <source>
        <strain evidence="2 3">ATCC 25775</strain>
    </source>
</reference>
<dbReference type="InterPro" id="IPR016772">
    <property type="entry name" value="UCP020408"/>
</dbReference>
<gene>
    <name evidence="2" type="ORF">CSCA_5082</name>
</gene>
<evidence type="ECO:0008006" key="4">
    <source>
        <dbReference type="Google" id="ProtNLM"/>
    </source>
</evidence>
<evidence type="ECO:0000313" key="2">
    <source>
        <dbReference type="EMBL" id="AKA72207.1"/>
    </source>
</evidence>
<dbReference type="STRING" id="1548.CSCA_5082"/>
<comment type="similarity">
    <text evidence="1">Belongs to the UPF0751 family.</text>
</comment>
<name>A0A0E3M8W0_CLOSL</name>
<evidence type="ECO:0000313" key="3">
    <source>
        <dbReference type="Proteomes" id="UP000033115"/>
    </source>
</evidence>
<evidence type="ECO:0000256" key="1">
    <source>
        <dbReference type="ARBA" id="ARBA00007189"/>
    </source>
</evidence>
<organism evidence="2 3">
    <name type="scientific">Clostridium scatologenes</name>
    <dbReference type="NCBI Taxonomy" id="1548"/>
    <lineage>
        <taxon>Bacteria</taxon>
        <taxon>Bacillati</taxon>
        <taxon>Bacillota</taxon>
        <taxon>Clostridia</taxon>
        <taxon>Eubacteriales</taxon>
        <taxon>Clostridiaceae</taxon>
        <taxon>Clostridium</taxon>
    </lineage>
</organism>
<dbReference type="Pfam" id="PF10087">
    <property type="entry name" value="DUF2325"/>
    <property type="match status" value="1"/>
</dbReference>
<dbReference type="EMBL" id="CP009933">
    <property type="protein sequence ID" value="AKA72207.1"/>
    <property type="molecule type" value="Genomic_DNA"/>
</dbReference>
<dbReference type="Proteomes" id="UP000033115">
    <property type="component" value="Chromosome"/>
</dbReference>
<dbReference type="AlphaFoldDB" id="A0A0E3M8W0"/>
<accession>A0A0E3M8W0</accession>
<protein>
    <recommendedName>
        <fullName evidence="4">Dihydroorotate dehydrogenase</fullName>
    </recommendedName>
</protein>
<keyword evidence="3" id="KW-1185">Reference proteome</keyword>
<dbReference type="PIRSF" id="PIRSF020408">
    <property type="entry name" value="UCP020408"/>
    <property type="match status" value="1"/>
</dbReference>
<sequence>MSVLVIGGDNICNIKEKLKKTGFDKIHHITGRKKSDRKIRIPEKTDLVLVLVDYVGHSLTCIAKEESKKCDVKIVFSKRSWVHMENIIQDCAKEISNAKRSCSWI</sequence>
<dbReference type="RefSeq" id="WP_029160146.1">
    <property type="nucleotide sequence ID" value="NZ_CP009933.1"/>
</dbReference>
<dbReference type="KEGG" id="csq:CSCA_5082"/>